<protein>
    <submittedName>
        <fullName evidence="1">Uncharacterized protein</fullName>
    </submittedName>
</protein>
<accession>A0AAD6SJK3</accession>
<evidence type="ECO:0000313" key="1">
    <source>
        <dbReference type="EMBL" id="KAJ7028605.1"/>
    </source>
</evidence>
<name>A0AAD6SJK3_9AGAR</name>
<organism evidence="1 2">
    <name type="scientific">Mycena alexandri</name>
    <dbReference type="NCBI Taxonomy" id="1745969"/>
    <lineage>
        <taxon>Eukaryota</taxon>
        <taxon>Fungi</taxon>
        <taxon>Dikarya</taxon>
        <taxon>Basidiomycota</taxon>
        <taxon>Agaricomycotina</taxon>
        <taxon>Agaricomycetes</taxon>
        <taxon>Agaricomycetidae</taxon>
        <taxon>Agaricales</taxon>
        <taxon>Marasmiineae</taxon>
        <taxon>Mycenaceae</taxon>
        <taxon>Mycena</taxon>
    </lineage>
</organism>
<evidence type="ECO:0000313" key="2">
    <source>
        <dbReference type="Proteomes" id="UP001218188"/>
    </source>
</evidence>
<keyword evidence="2" id="KW-1185">Reference proteome</keyword>
<sequence>MNAVTECSGSGELVKESADYKDSETAQADKGMIVKGRHEFAITFKFVKAIANCKIWIDCQRETRVCDYIQVCSRDAKRSPIARSRFASPLDGHEERFRCKSTSAQPVDHPNVATVVKDDTLGAYLSGHVTAADFLAQVRVKVGEAGYLPRRQQGYRHCNSRQTHLWLFCFYPDKRKAAEKMCHFSFLADAPRAPLDCSCGKTHTEYWWLRDLGSFAEVEERVRVILAHLGQPDLVRQDLRDVWLLSLLGFLSAFLLITNVYSRCQSIDSPSAEHELRSKD</sequence>
<proteinExistence type="predicted"/>
<dbReference type="EMBL" id="JARJCM010000110">
    <property type="protein sequence ID" value="KAJ7028605.1"/>
    <property type="molecule type" value="Genomic_DNA"/>
</dbReference>
<dbReference type="AlphaFoldDB" id="A0AAD6SJK3"/>
<comment type="caution">
    <text evidence="1">The sequence shown here is derived from an EMBL/GenBank/DDBJ whole genome shotgun (WGS) entry which is preliminary data.</text>
</comment>
<reference evidence="1" key="1">
    <citation type="submission" date="2023-03" db="EMBL/GenBank/DDBJ databases">
        <title>Massive genome expansion in bonnet fungi (Mycena s.s.) driven by repeated elements and novel gene families across ecological guilds.</title>
        <authorList>
            <consortium name="Lawrence Berkeley National Laboratory"/>
            <person name="Harder C.B."/>
            <person name="Miyauchi S."/>
            <person name="Viragh M."/>
            <person name="Kuo A."/>
            <person name="Thoen E."/>
            <person name="Andreopoulos B."/>
            <person name="Lu D."/>
            <person name="Skrede I."/>
            <person name="Drula E."/>
            <person name="Henrissat B."/>
            <person name="Morin E."/>
            <person name="Kohler A."/>
            <person name="Barry K."/>
            <person name="LaButti K."/>
            <person name="Morin E."/>
            <person name="Salamov A."/>
            <person name="Lipzen A."/>
            <person name="Mereny Z."/>
            <person name="Hegedus B."/>
            <person name="Baldrian P."/>
            <person name="Stursova M."/>
            <person name="Weitz H."/>
            <person name="Taylor A."/>
            <person name="Grigoriev I.V."/>
            <person name="Nagy L.G."/>
            <person name="Martin F."/>
            <person name="Kauserud H."/>
        </authorList>
    </citation>
    <scope>NUCLEOTIDE SEQUENCE</scope>
    <source>
        <strain evidence="1">CBHHK200</strain>
    </source>
</reference>
<gene>
    <name evidence="1" type="ORF">C8F04DRAFT_1188414</name>
</gene>
<dbReference type="Proteomes" id="UP001218188">
    <property type="component" value="Unassembled WGS sequence"/>
</dbReference>